<evidence type="ECO:0000256" key="1">
    <source>
        <dbReference type="ARBA" id="ARBA00004651"/>
    </source>
</evidence>
<dbReference type="AlphaFoldDB" id="A0A3E1R5H3"/>
<gene>
    <name evidence="8" type="ORF">DIC66_22550</name>
</gene>
<feature type="transmembrane region" description="Helical" evidence="6">
    <location>
        <begin position="214"/>
        <end position="235"/>
    </location>
</feature>
<evidence type="ECO:0000256" key="7">
    <source>
        <dbReference type="SAM" id="SignalP"/>
    </source>
</evidence>
<accession>A0A3E1R5H3</accession>
<evidence type="ECO:0000313" key="8">
    <source>
        <dbReference type="EMBL" id="RFO94625.1"/>
    </source>
</evidence>
<proteinExistence type="predicted"/>
<sequence length="420" mass="45367">MIRIALRALGMMLNAATFALAARTLSTVHMGIWALATALTTITLSLDLGLSCTLRNRLADKPEEGQMLFQQVFSLCLLVASVYCLAILVGGGIALGLCWPCSEFWNPLRQTMVASLLTGVSLILLRLPFNLAANACYSYNEPNFPIYWELFNFSTSFLLVATAAYFHGGPVLSTAAYLLGGTLTGLCSTAHWLRRRGWSMQLKWPQHARAWIRGGASFGFLQLAALGLTALPSFLVGSLVQLEDVTIARASMILCQATLLLHLAHAMPLWTEFTQLRGSVDCQPRLVALRRRLHLESGLLLLAFTCMALMLPWAIGVWLDRNVDIRVTTAFCAWGAGCGLYNLHSLVLNGGGRPLLTAAAVIPGGALATLLAWLLSPTMGTPGIALAFALGAVVSATVMMLLAHFAMRSTETERSSLVTR</sequence>
<keyword evidence="5 6" id="KW-0472">Membrane</keyword>
<name>A0A3E1R5H3_9BURK</name>
<feature type="transmembrane region" description="Helical" evidence="6">
    <location>
        <begin position="299"/>
        <end position="319"/>
    </location>
</feature>
<evidence type="ECO:0000256" key="4">
    <source>
        <dbReference type="ARBA" id="ARBA00022989"/>
    </source>
</evidence>
<feature type="signal peptide" evidence="7">
    <location>
        <begin position="1"/>
        <end position="21"/>
    </location>
</feature>
<comment type="subcellular location">
    <subcellularLocation>
        <location evidence="1">Cell membrane</location>
        <topology evidence="1">Multi-pass membrane protein</topology>
    </subcellularLocation>
</comment>
<feature type="transmembrane region" description="Helical" evidence="6">
    <location>
        <begin position="355"/>
        <end position="376"/>
    </location>
</feature>
<reference evidence="8 9" key="1">
    <citation type="submission" date="2018-05" db="EMBL/GenBank/DDBJ databases">
        <title>Rhodoferax soyangensis sp.nov., isolated from an oligotrophic freshwater lake.</title>
        <authorList>
            <person name="Park M."/>
        </authorList>
    </citation>
    <scope>NUCLEOTIDE SEQUENCE [LARGE SCALE GENOMIC DNA]</scope>
    <source>
        <strain evidence="8 9">IMCC26218</strain>
    </source>
</reference>
<feature type="transmembrane region" description="Helical" evidence="6">
    <location>
        <begin position="382"/>
        <end position="406"/>
    </location>
</feature>
<evidence type="ECO:0000313" key="9">
    <source>
        <dbReference type="Proteomes" id="UP000260665"/>
    </source>
</evidence>
<keyword evidence="4 6" id="KW-1133">Transmembrane helix</keyword>
<evidence type="ECO:0000256" key="2">
    <source>
        <dbReference type="ARBA" id="ARBA00022475"/>
    </source>
</evidence>
<dbReference type="PANTHER" id="PTHR30250">
    <property type="entry name" value="PST FAMILY PREDICTED COLANIC ACID TRANSPORTER"/>
    <property type="match status" value="1"/>
</dbReference>
<evidence type="ECO:0000256" key="6">
    <source>
        <dbReference type="SAM" id="Phobius"/>
    </source>
</evidence>
<comment type="caution">
    <text evidence="8">The sequence shown here is derived from an EMBL/GenBank/DDBJ whole genome shotgun (WGS) entry which is preliminary data.</text>
</comment>
<keyword evidence="9" id="KW-1185">Reference proteome</keyword>
<keyword evidence="2" id="KW-1003">Cell membrane</keyword>
<evidence type="ECO:0000256" key="5">
    <source>
        <dbReference type="ARBA" id="ARBA00023136"/>
    </source>
</evidence>
<organism evidence="8 9">
    <name type="scientific">Rhodoferax lacus</name>
    <dbReference type="NCBI Taxonomy" id="2184758"/>
    <lineage>
        <taxon>Bacteria</taxon>
        <taxon>Pseudomonadati</taxon>
        <taxon>Pseudomonadota</taxon>
        <taxon>Betaproteobacteria</taxon>
        <taxon>Burkholderiales</taxon>
        <taxon>Comamonadaceae</taxon>
        <taxon>Rhodoferax</taxon>
    </lineage>
</organism>
<feature type="transmembrane region" description="Helical" evidence="6">
    <location>
        <begin position="107"/>
        <end position="125"/>
    </location>
</feature>
<dbReference type="Proteomes" id="UP000260665">
    <property type="component" value="Unassembled WGS sequence"/>
</dbReference>
<dbReference type="RefSeq" id="WP_117180435.1">
    <property type="nucleotide sequence ID" value="NZ_QFZK01000039.1"/>
</dbReference>
<dbReference type="PANTHER" id="PTHR30250:SF26">
    <property type="entry name" value="PSMA PROTEIN"/>
    <property type="match status" value="1"/>
</dbReference>
<evidence type="ECO:0000256" key="3">
    <source>
        <dbReference type="ARBA" id="ARBA00022692"/>
    </source>
</evidence>
<feature type="transmembrane region" description="Helical" evidence="6">
    <location>
        <begin position="72"/>
        <end position="95"/>
    </location>
</feature>
<feature type="transmembrane region" description="Helical" evidence="6">
    <location>
        <begin position="146"/>
        <end position="168"/>
    </location>
</feature>
<feature type="transmembrane region" description="Helical" evidence="6">
    <location>
        <begin position="174"/>
        <end position="193"/>
    </location>
</feature>
<feature type="transmembrane region" description="Helical" evidence="6">
    <location>
        <begin position="247"/>
        <end position="267"/>
    </location>
</feature>
<keyword evidence="3 6" id="KW-0812">Transmembrane</keyword>
<keyword evidence="7" id="KW-0732">Signal</keyword>
<protein>
    <recommendedName>
        <fullName evidence="10">Polysaccharide biosynthesis protein</fullName>
    </recommendedName>
</protein>
<dbReference type="EMBL" id="QFZK01000039">
    <property type="protein sequence ID" value="RFO94625.1"/>
    <property type="molecule type" value="Genomic_DNA"/>
</dbReference>
<feature type="transmembrane region" description="Helical" evidence="6">
    <location>
        <begin position="31"/>
        <end position="51"/>
    </location>
</feature>
<dbReference type="InterPro" id="IPR050833">
    <property type="entry name" value="Poly_Biosynth_Transport"/>
</dbReference>
<feature type="chain" id="PRO_5017546295" description="Polysaccharide biosynthesis protein" evidence="7">
    <location>
        <begin position="22"/>
        <end position="420"/>
    </location>
</feature>
<dbReference type="GO" id="GO:0005886">
    <property type="term" value="C:plasma membrane"/>
    <property type="evidence" value="ECO:0007669"/>
    <property type="project" value="UniProtKB-SubCell"/>
</dbReference>
<evidence type="ECO:0008006" key="10">
    <source>
        <dbReference type="Google" id="ProtNLM"/>
    </source>
</evidence>
<feature type="transmembrane region" description="Helical" evidence="6">
    <location>
        <begin position="325"/>
        <end position="343"/>
    </location>
</feature>